<dbReference type="PANTHER" id="PTHR12843">
    <property type="entry name" value="PROTEIN-LYSINE N-METHYLTRANSFERASE METTL10"/>
    <property type="match status" value="1"/>
</dbReference>
<feature type="region of interest" description="Disordered" evidence="6">
    <location>
        <begin position="1"/>
        <end position="41"/>
    </location>
</feature>
<dbReference type="OrthoDB" id="10069295at2759"/>
<gene>
    <name evidence="5" type="primary">EFM4</name>
    <name evidence="8" type="ORF">D9611_001797</name>
</gene>
<accession>A0A8H5FN68</accession>
<dbReference type="GO" id="GO:0016279">
    <property type="term" value="F:protein-lysine N-methyltransferase activity"/>
    <property type="evidence" value="ECO:0007669"/>
    <property type="project" value="UniProtKB-UniRule"/>
</dbReference>
<evidence type="ECO:0000256" key="5">
    <source>
        <dbReference type="HAMAP-Rule" id="MF_03188"/>
    </source>
</evidence>
<evidence type="ECO:0000256" key="4">
    <source>
        <dbReference type="ARBA" id="ARBA00022691"/>
    </source>
</evidence>
<dbReference type="InterPro" id="IPR026635">
    <property type="entry name" value="Efm4/METTL10"/>
</dbReference>
<dbReference type="Gene3D" id="3.40.50.150">
    <property type="entry name" value="Vaccinia Virus protein VP39"/>
    <property type="match status" value="1"/>
</dbReference>
<keyword evidence="4 5" id="KW-0949">S-adenosyl-L-methionine</keyword>
<feature type="domain" description="Methyltransferase" evidence="7">
    <location>
        <begin position="90"/>
        <end position="236"/>
    </location>
</feature>
<keyword evidence="5" id="KW-0813">Transport</keyword>
<comment type="similarity">
    <text evidence="5">Belongs to the class I-like SAM-binding methyltransferase superfamily. EFM4 family.</text>
</comment>
<name>A0A8H5FN68_9AGAR</name>
<dbReference type="EC" id="2.1.1.-" evidence="5"/>
<dbReference type="GO" id="GO:0005737">
    <property type="term" value="C:cytoplasm"/>
    <property type="evidence" value="ECO:0007669"/>
    <property type="project" value="UniProtKB-SubCell"/>
</dbReference>
<comment type="function">
    <text evidence="5">S-adenosyl-L-methionine-dependent protein-lysine N-methyltransferase that mono- and dimethylates elongation factor 1-alpha at 'Lys-316'. May play a role in intracellular transport.</text>
</comment>
<evidence type="ECO:0000259" key="7">
    <source>
        <dbReference type="Pfam" id="PF13847"/>
    </source>
</evidence>
<keyword evidence="9" id="KW-1185">Reference proteome</keyword>
<comment type="caution">
    <text evidence="8">The sequence shown here is derived from an EMBL/GenBank/DDBJ whole genome shotgun (WGS) entry which is preliminary data.</text>
</comment>
<proteinExistence type="inferred from homology"/>
<reference evidence="8 9" key="1">
    <citation type="journal article" date="2020" name="ISME J.">
        <title>Uncovering the hidden diversity of litter-decomposition mechanisms in mushroom-forming fungi.</title>
        <authorList>
            <person name="Floudas D."/>
            <person name="Bentzer J."/>
            <person name="Ahren D."/>
            <person name="Johansson T."/>
            <person name="Persson P."/>
            <person name="Tunlid A."/>
        </authorList>
    </citation>
    <scope>NUCLEOTIDE SEQUENCE [LARGE SCALE GENOMIC DNA]</scope>
    <source>
        <strain evidence="8 9">CBS 175.51</strain>
    </source>
</reference>
<dbReference type="SUPFAM" id="SSF53335">
    <property type="entry name" value="S-adenosyl-L-methionine-dependent methyltransferases"/>
    <property type="match status" value="1"/>
</dbReference>
<evidence type="ECO:0000256" key="6">
    <source>
        <dbReference type="SAM" id="MobiDB-lite"/>
    </source>
</evidence>
<dbReference type="InterPro" id="IPR029063">
    <property type="entry name" value="SAM-dependent_MTases_sf"/>
</dbReference>
<dbReference type="PANTHER" id="PTHR12843:SF5">
    <property type="entry name" value="EEF1A LYSINE METHYLTRANSFERASE 2"/>
    <property type="match status" value="1"/>
</dbReference>
<keyword evidence="2 5" id="KW-0489">Methyltransferase</keyword>
<dbReference type="HAMAP" id="MF_03188">
    <property type="entry name" value="Methyltr_EFM4"/>
    <property type="match status" value="1"/>
</dbReference>
<dbReference type="InterPro" id="IPR025714">
    <property type="entry name" value="Methyltranfer_dom"/>
</dbReference>
<evidence type="ECO:0000313" key="9">
    <source>
        <dbReference type="Proteomes" id="UP000541558"/>
    </source>
</evidence>
<sequence>MLTKLGKSSSPQYPANSFSKSPLSSLGKATTMSTAELNPSKLGTKEHWDGVYERELENFEEIGDEGEVWFGEDSVEKMVDWCIDNVPVSSNPAVLEIGSGNGTLLFGLLEAGYDSTRLAGIDYSAGAVKLAQGIAATKDGEAIAFTECDFLNDTPAPLPSDSSSDGLEYWDLLLDKGTYDAIALGDKDEEGRSPAAGYPSRIPRLLKPGGLFLITSCNFTADELKASFTAAETGLVYHSQVRHPTFTFGGQSGSVVTTVAFQKPQVA</sequence>
<protein>
    <recommendedName>
        <fullName evidence="5">Protein-lysine N-methyltransferase EFM4</fullName>
        <ecNumber evidence="5">2.1.1.-</ecNumber>
    </recommendedName>
    <alternativeName>
        <fullName evidence="5">Elongation factor methyltransferase 4</fullName>
    </alternativeName>
</protein>
<dbReference type="GO" id="GO:0016192">
    <property type="term" value="P:vesicle-mediated transport"/>
    <property type="evidence" value="ECO:0007669"/>
    <property type="project" value="UniProtKB-UniRule"/>
</dbReference>
<keyword evidence="1 5" id="KW-0963">Cytoplasm</keyword>
<evidence type="ECO:0000256" key="2">
    <source>
        <dbReference type="ARBA" id="ARBA00022603"/>
    </source>
</evidence>
<dbReference type="Proteomes" id="UP000541558">
    <property type="component" value="Unassembled WGS sequence"/>
</dbReference>
<dbReference type="Pfam" id="PF13847">
    <property type="entry name" value="Methyltransf_31"/>
    <property type="match status" value="1"/>
</dbReference>
<feature type="compositionally biased region" description="Polar residues" evidence="6">
    <location>
        <begin position="1"/>
        <end position="37"/>
    </location>
</feature>
<evidence type="ECO:0000256" key="3">
    <source>
        <dbReference type="ARBA" id="ARBA00022679"/>
    </source>
</evidence>
<comment type="subcellular location">
    <subcellularLocation>
        <location evidence="5">Cytoplasm</location>
    </subcellularLocation>
</comment>
<dbReference type="AlphaFoldDB" id="A0A8H5FN68"/>
<evidence type="ECO:0000313" key="8">
    <source>
        <dbReference type="EMBL" id="KAF5342583.1"/>
    </source>
</evidence>
<keyword evidence="3 5" id="KW-0808">Transferase</keyword>
<dbReference type="EMBL" id="JAACJK010000001">
    <property type="protein sequence ID" value="KAF5342583.1"/>
    <property type="molecule type" value="Genomic_DNA"/>
</dbReference>
<organism evidence="8 9">
    <name type="scientific">Ephemerocybe angulata</name>
    <dbReference type="NCBI Taxonomy" id="980116"/>
    <lineage>
        <taxon>Eukaryota</taxon>
        <taxon>Fungi</taxon>
        <taxon>Dikarya</taxon>
        <taxon>Basidiomycota</taxon>
        <taxon>Agaricomycotina</taxon>
        <taxon>Agaricomycetes</taxon>
        <taxon>Agaricomycetidae</taxon>
        <taxon>Agaricales</taxon>
        <taxon>Agaricineae</taxon>
        <taxon>Psathyrellaceae</taxon>
        <taxon>Ephemerocybe</taxon>
    </lineage>
</organism>
<dbReference type="CDD" id="cd02440">
    <property type="entry name" value="AdoMet_MTases"/>
    <property type="match status" value="1"/>
</dbReference>
<evidence type="ECO:0000256" key="1">
    <source>
        <dbReference type="ARBA" id="ARBA00022490"/>
    </source>
</evidence>
<dbReference type="GO" id="GO:0032259">
    <property type="term" value="P:methylation"/>
    <property type="evidence" value="ECO:0007669"/>
    <property type="project" value="UniProtKB-KW"/>
</dbReference>